<dbReference type="PROSITE" id="PS50893">
    <property type="entry name" value="ABC_TRANSPORTER_2"/>
    <property type="match status" value="1"/>
</dbReference>
<evidence type="ECO:0000256" key="4">
    <source>
        <dbReference type="ARBA" id="ARBA00022692"/>
    </source>
</evidence>
<keyword evidence="2" id="KW-0813">Transport</keyword>
<evidence type="ECO:0000256" key="9">
    <source>
        <dbReference type="SAM" id="Phobius"/>
    </source>
</evidence>
<feature type="domain" description="ABC transmembrane type-1" evidence="11">
    <location>
        <begin position="49"/>
        <end position="320"/>
    </location>
</feature>
<dbReference type="SUPFAM" id="SSF90123">
    <property type="entry name" value="ABC transporter transmembrane region"/>
    <property type="match status" value="1"/>
</dbReference>
<dbReference type="SMART" id="SM00382">
    <property type="entry name" value="AAA"/>
    <property type="match status" value="1"/>
</dbReference>
<dbReference type="InterPro" id="IPR027417">
    <property type="entry name" value="P-loop_NTPase"/>
</dbReference>
<dbReference type="InterPro" id="IPR039421">
    <property type="entry name" value="Type_1_exporter"/>
</dbReference>
<dbReference type="GO" id="GO:0005886">
    <property type="term" value="C:plasma membrane"/>
    <property type="evidence" value="ECO:0007669"/>
    <property type="project" value="UniProtKB-SubCell"/>
</dbReference>
<feature type="transmembrane region" description="Helical" evidence="9">
    <location>
        <begin position="33"/>
        <end position="53"/>
    </location>
</feature>
<dbReference type="RefSeq" id="WP_108826351.1">
    <property type="nucleotide sequence ID" value="NZ_CP023004.1"/>
</dbReference>
<organism evidence="12 13">
    <name type="scientific">Ereboglobus luteus</name>
    <dbReference type="NCBI Taxonomy" id="1796921"/>
    <lineage>
        <taxon>Bacteria</taxon>
        <taxon>Pseudomonadati</taxon>
        <taxon>Verrucomicrobiota</taxon>
        <taxon>Opitutia</taxon>
        <taxon>Opitutales</taxon>
        <taxon>Opitutaceae</taxon>
        <taxon>Ereboglobus</taxon>
    </lineage>
</organism>
<dbReference type="GO" id="GO:0015421">
    <property type="term" value="F:ABC-type oligopeptide transporter activity"/>
    <property type="evidence" value="ECO:0007669"/>
    <property type="project" value="TreeGrafter"/>
</dbReference>
<dbReference type="SUPFAM" id="SSF52540">
    <property type="entry name" value="P-loop containing nucleoside triphosphate hydrolases"/>
    <property type="match status" value="1"/>
</dbReference>
<evidence type="ECO:0000256" key="2">
    <source>
        <dbReference type="ARBA" id="ARBA00022448"/>
    </source>
</evidence>
<dbReference type="PANTHER" id="PTHR43394">
    <property type="entry name" value="ATP-DEPENDENT PERMEASE MDL1, MITOCHONDRIAL"/>
    <property type="match status" value="1"/>
</dbReference>
<keyword evidence="3" id="KW-1003">Cell membrane</keyword>
<keyword evidence="7 9" id="KW-1133">Transmembrane helix</keyword>
<dbReference type="InterPro" id="IPR003593">
    <property type="entry name" value="AAA+_ATPase"/>
</dbReference>
<accession>A0A2U8DZX7</accession>
<evidence type="ECO:0000256" key="7">
    <source>
        <dbReference type="ARBA" id="ARBA00022989"/>
    </source>
</evidence>
<dbReference type="InterPro" id="IPR011527">
    <property type="entry name" value="ABC1_TM_dom"/>
</dbReference>
<evidence type="ECO:0000256" key="1">
    <source>
        <dbReference type="ARBA" id="ARBA00004651"/>
    </source>
</evidence>
<dbReference type="Proteomes" id="UP000244896">
    <property type="component" value="Chromosome"/>
</dbReference>
<evidence type="ECO:0000256" key="6">
    <source>
        <dbReference type="ARBA" id="ARBA00022840"/>
    </source>
</evidence>
<name>A0A2U8DZX7_9BACT</name>
<dbReference type="GO" id="GO:0016887">
    <property type="term" value="F:ATP hydrolysis activity"/>
    <property type="evidence" value="ECO:0007669"/>
    <property type="project" value="InterPro"/>
</dbReference>
<dbReference type="PROSITE" id="PS00211">
    <property type="entry name" value="ABC_TRANSPORTER_1"/>
    <property type="match status" value="1"/>
</dbReference>
<evidence type="ECO:0000313" key="13">
    <source>
        <dbReference type="Proteomes" id="UP000244896"/>
    </source>
</evidence>
<keyword evidence="13" id="KW-1185">Reference proteome</keyword>
<evidence type="ECO:0000256" key="3">
    <source>
        <dbReference type="ARBA" id="ARBA00022475"/>
    </source>
</evidence>
<protein>
    <submittedName>
        <fullName evidence="12">ABC transporter</fullName>
    </submittedName>
</protein>
<dbReference type="Gene3D" id="1.20.1560.10">
    <property type="entry name" value="ABC transporter type 1, transmembrane domain"/>
    <property type="match status" value="1"/>
</dbReference>
<dbReference type="Pfam" id="PF00664">
    <property type="entry name" value="ABC_membrane"/>
    <property type="match status" value="1"/>
</dbReference>
<dbReference type="GO" id="GO:0005524">
    <property type="term" value="F:ATP binding"/>
    <property type="evidence" value="ECO:0007669"/>
    <property type="project" value="UniProtKB-KW"/>
</dbReference>
<evidence type="ECO:0000313" key="12">
    <source>
        <dbReference type="EMBL" id="AWI08148.1"/>
    </source>
</evidence>
<keyword evidence="6" id="KW-0067">ATP-binding</keyword>
<evidence type="ECO:0000256" key="5">
    <source>
        <dbReference type="ARBA" id="ARBA00022741"/>
    </source>
</evidence>
<feature type="transmembrane region" description="Helical" evidence="9">
    <location>
        <begin position="73"/>
        <end position="94"/>
    </location>
</feature>
<sequence length="588" mass="65282">MSDPNNNPLEHRFEGEHPVRTLLYLYRNERFRLLLGLLFMLIKHSPIWIMPLMTARIIDVVTNRELHPLNELWVNSAILLVVLLQNIPFHYLYVQVVSRAVRSIAVRLRSSICRRLQQLSIGYFSKHSTGVFQSKVLRDVDGIEQFTRNLYDTGIATVINIIFAFGVTALRAPSFLLVFVIAVPVAILLIRLLRKRTAERNRALRMEVELMSSRVNEMASLISITRAHGLEGNAIERVESALERVRAAGLRVDQLTSVFGASSWVIFNCLNMGCLIFAAWACYTGFLPITAGDVVMLTGYFTLITNSVLGLTAFMPQVLQAFEAVHSIGEVLQSPDLEHNENKAVVTNVDGAFRFEKTGYTYEGAGAPAVHDFTLDVQPGQTIALVGASGSGKSTLLNLVIGFIRPTEGRILLDGADMVGLDLRVYRHFLSVVPQESILFEGTIRENITYGLVSATDDIVEKALRDANAWEFVSRLPDGIETRCGERGARLSGGQKQRLAIARALIRNPRVLILDEATSALDTESEALVQEALQRLMAGRTTFVVAHRLSTIRNADKIVVMRGGRIAEIGTHSELLDADGLYAQMNAR</sequence>
<keyword evidence="8 9" id="KW-0472">Membrane</keyword>
<gene>
    <name evidence="12" type="ORF">CKA38_01710</name>
</gene>
<feature type="transmembrane region" description="Helical" evidence="9">
    <location>
        <begin position="264"/>
        <end position="289"/>
    </location>
</feature>
<feature type="transmembrane region" description="Helical" evidence="9">
    <location>
        <begin position="175"/>
        <end position="193"/>
    </location>
</feature>
<keyword evidence="5" id="KW-0547">Nucleotide-binding</keyword>
<proteinExistence type="predicted"/>
<dbReference type="PANTHER" id="PTHR43394:SF1">
    <property type="entry name" value="ATP-BINDING CASSETTE SUB-FAMILY B MEMBER 10, MITOCHONDRIAL"/>
    <property type="match status" value="1"/>
</dbReference>
<evidence type="ECO:0000256" key="8">
    <source>
        <dbReference type="ARBA" id="ARBA00023136"/>
    </source>
</evidence>
<dbReference type="PROSITE" id="PS50929">
    <property type="entry name" value="ABC_TM1F"/>
    <property type="match status" value="1"/>
</dbReference>
<dbReference type="InterPro" id="IPR017871">
    <property type="entry name" value="ABC_transporter-like_CS"/>
</dbReference>
<keyword evidence="4 9" id="KW-0812">Transmembrane</keyword>
<feature type="domain" description="ABC transporter" evidence="10">
    <location>
        <begin position="353"/>
        <end position="588"/>
    </location>
</feature>
<feature type="transmembrane region" description="Helical" evidence="9">
    <location>
        <begin position="295"/>
        <end position="314"/>
    </location>
</feature>
<dbReference type="KEGG" id="elut:CKA38_01710"/>
<dbReference type="AlphaFoldDB" id="A0A2U8DZX7"/>
<feature type="transmembrane region" description="Helical" evidence="9">
    <location>
        <begin position="150"/>
        <end position="169"/>
    </location>
</feature>
<dbReference type="EMBL" id="CP023004">
    <property type="protein sequence ID" value="AWI08148.1"/>
    <property type="molecule type" value="Genomic_DNA"/>
</dbReference>
<dbReference type="InterPro" id="IPR036640">
    <property type="entry name" value="ABC1_TM_sf"/>
</dbReference>
<comment type="subcellular location">
    <subcellularLocation>
        <location evidence="1">Cell membrane</location>
        <topology evidence="1">Multi-pass membrane protein</topology>
    </subcellularLocation>
</comment>
<evidence type="ECO:0000259" key="10">
    <source>
        <dbReference type="PROSITE" id="PS50893"/>
    </source>
</evidence>
<dbReference type="Gene3D" id="3.40.50.300">
    <property type="entry name" value="P-loop containing nucleotide triphosphate hydrolases"/>
    <property type="match status" value="1"/>
</dbReference>
<dbReference type="InterPro" id="IPR003439">
    <property type="entry name" value="ABC_transporter-like_ATP-bd"/>
</dbReference>
<reference evidence="12 13" key="1">
    <citation type="journal article" date="2018" name="Syst. Appl. Microbiol.">
        <title>Ereboglobus luteus gen. nov. sp. nov. from cockroach guts, and new insights into the oxygen relationship of the genera Opitutus and Didymococcus (Verrucomicrobia: Opitutaceae).</title>
        <authorList>
            <person name="Tegtmeier D."/>
            <person name="Belitz A."/>
            <person name="Radek R."/>
            <person name="Heimerl T."/>
            <person name="Brune A."/>
        </authorList>
    </citation>
    <scope>NUCLEOTIDE SEQUENCE [LARGE SCALE GENOMIC DNA]</scope>
    <source>
        <strain evidence="12 13">Ho45</strain>
    </source>
</reference>
<dbReference type="CDD" id="cd07346">
    <property type="entry name" value="ABC_6TM_exporters"/>
    <property type="match status" value="1"/>
</dbReference>
<dbReference type="OrthoDB" id="9761126at2"/>
<evidence type="ECO:0000259" key="11">
    <source>
        <dbReference type="PROSITE" id="PS50929"/>
    </source>
</evidence>
<dbReference type="Pfam" id="PF00005">
    <property type="entry name" value="ABC_tran"/>
    <property type="match status" value="1"/>
</dbReference>
<dbReference type="FunFam" id="3.40.50.300:FF:000221">
    <property type="entry name" value="Multidrug ABC transporter ATP-binding protein"/>
    <property type="match status" value="1"/>
</dbReference>